<proteinExistence type="predicted"/>
<keyword evidence="2" id="KW-1185">Reference proteome</keyword>
<gene>
    <name evidence="1" type="ORF">ACFFLM_12520</name>
</gene>
<reference evidence="1 2" key="1">
    <citation type="submission" date="2024-09" db="EMBL/GenBank/DDBJ databases">
        <authorList>
            <person name="Sun Q."/>
            <person name="Mori K."/>
        </authorList>
    </citation>
    <scope>NUCLEOTIDE SEQUENCE [LARGE SCALE GENOMIC DNA]</scope>
    <source>
        <strain evidence="1 2">JCM 13503</strain>
    </source>
</reference>
<dbReference type="SUPFAM" id="SSF48452">
    <property type="entry name" value="TPR-like"/>
    <property type="match status" value="1"/>
</dbReference>
<dbReference type="EMBL" id="JBHLYR010000038">
    <property type="protein sequence ID" value="MFB9992792.1"/>
    <property type="molecule type" value="Genomic_DNA"/>
</dbReference>
<dbReference type="RefSeq" id="WP_380010352.1">
    <property type="nucleotide sequence ID" value="NZ_JBHLYR010000038.1"/>
</dbReference>
<comment type="caution">
    <text evidence="1">The sequence shown here is derived from an EMBL/GenBank/DDBJ whole genome shotgun (WGS) entry which is preliminary data.</text>
</comment>
<evidence type="ECO:0000313" key="2">
    <source>
        <dbReference type="Proteomes" id="UP001589733"/>
    </source>
</evidence>
<dbReference type="InterPro" id="IPR011990">
    <property type="entry name" value="TPR-like_helical_dom_sf"/>
</dbReference>
<dbReference type="Gene3D" id="1.25.40.10">
    <property type="entry name" value="Tetratricopeptide repeat domain"/>
    <property type="match status" value="2"/>
</dbReference>
<name>A0ABV6AZ71_9DEIO</name>
<evidence type="ECO:0000313" key="1">
    <source>
        <dbReference type="EMBL" id="MFB9992792.1"/>
    </source>
</evidence>
<sequence>MRLRTLGALAVEGAGLKREKVLLLLAYLCLEGPQPRRRLADVFWPEAANPMNSLAQHLVHLRTLPGALHEEGSRVEAALPCDAAQMREAARSGQWEQAVALYSGPFLDSLTIPLGADLEEWVFETREALALDMRAALLTLGGQVAARGNTAEAGALAARALMLPAAPPPDEAELPRLYHLLNLSAHPLAAQVERDARSLGVPLDSPAARLVAAAAPFVGRAAELGQLTALPPGSFAWISSPGGMGKTALMDALNRAGGWQLLTGSPEAQAGRPYAMLAPLLPRPVSTPGGALSAFASGRLKVAIDDWDSVDEASREVLTLAARQATSSQPGGAVIVVTSRRHPPFEVRTHLTLGLLSPEDVMQPGLHALTDGHPTLVGAALRGQPLELGQGAKVRALPPELRDTFLLLALQDHPDLRATRAALNLQADAFARILSALTVEGLTSETGRVYAAAAIRQSLSAIYVQSQLLHLRLARALPPETAWPHYAAARDLWEGTDDTRIASVAAARAGALIRRGHPGEARVLLDSLPAWPELAVPHAWALLGAGQYAEAFRRLDALTPPHADAPATLAARATALVRLGRHAEATALAGRVTGTGAEGAQAASVLAHAARIREQWDEARRYSRIAADLWQLNGDEEQHLSELGFVALARVRLGAAPAEAFDALLERARGLPSVRGTMLVNYVQLLLDARQLEAAEAAMREAVRELEVAGDVLGLASVFINLGVSLHLQGHLKEAAGYYKRAIAQLRGTGSIRPLGLALSNLSEIEGDLSAFEDVMEMLERAGQHELVASIRRNAQVVSRFPPSSLQS</sequence>
<evidence type="ECO:0008006" key="3">
    <source>
        <dbReference type="Google" id="ProtNLM"/>
    </source>
</evidence>
<accession>A0ABV6AZ71</accession>
<protein>
    <recommendedName>
        <fullName evidence="3">SARP family transcriptional regulator</fullName>
    </recommendedName>
</protein>
<organism evidence="1 2">
    <name type="scientific">Deinococcus oregonensis</name>
    <dbReference type="NCBI Taxonomy" id="1805970"/>
    <lineage>
        <taxon>Bacteria</taxon>
        <taxon>Thermotogati</taxon>
        <taxon>Deinococcota</taxon>
        <taxon>Deinococci</taxon>
        <taxon>Deinococcales</taxon>
        <taxon>Deinococcaceae</taxon>
        <taxon>Deinococcus</taxon>
    </lineage>
</organism>
<dbReference type="Proteomes" id="UP001589733">
    <property type="component" value="Unassembled WGS sequence"/>
</dbReference>